<dbReference type="AlphaFoldDB" id="A0A512MEH5"/>
<accession>A0A512MEH5</accession>
<evidence type="ECO:0000313" key="4">
    <source>
        <dbReference type="Proteomes" id="UP000321577"/>
    </source>
</evidence>
<dbReference type="EMBL" id="BKAG01000043">
    <property type="protein sequence ID" value="GEP45145.1"/>
    <property type="molecule type" value="Genomic_DNA"/>
</dbReference>
<feature type="region of interest" description="Disordered" evidence="1">
    <location>
        <begin position="96"/>
        <end position="123"/>
    </location>
</feature>
<evidence type="ECO:0000256" key="1">
    <source>
        <dbReference type="SAM" id="MobiDB-lite"/>
    </source>
</evidence>
<protein>
    <submittedName>
        <fullName evidence="3">Uncharacterized protein</fullName>
    </submittedName>
</protein>
<keyword evidence="2" id="KW-0472">Membrane</keyword>
<feature type="compositionally biased region" description="Basic residues" evidence="1">
    <location>
        <begin position="108"/>
        <end position="123"/>
    </location>
</feature>
<reference evidence="3 4" key="1">
    <citation type="submission" date="2019-07" db="EMBL/GenBank/DDBJ databases">
        <title>Whole genome shotgun sequence of Brevifollis gellanilyticus NBRC 108608.</title>
        <authorList>
            <person name="Hosoyama A."/>
            <person name="Uohara A."/>
            <person name="Ohji S."/>
            <person name="Ichikawa N."/>
        </authorList>
    </citation>
    <scope>NUCLEOTIDE SEQUENCE [LARGE SCALE GENOMIC DNA]</scope>
    <source>
        <strain evidence="3 4">NBRC 108608</strain>
    </source>
</reference>
<dbReference type="OrthoDB" id="5396660at2"/>
<dbReference type="Proteomes" id="UP000321577">
    <property type="component" value="Unassembled WGS sequence"/>
</dbReference>
<feature type="compositionally biased region" description="Basic and acidic residues" evidence="1">
    <location>
        <begin position="97"/>
        <end position="107"/>
    </location>
</feature>
<sequence>MPSTTDPEVIAVGLKALRRRRLIVWTAMLAPLVAFAVFEGSYMDYVVPFYFLLMLLGPTSIVLSECPRCGELFHIKGIFSSVSTRYCLHCNLPLKEPPPKPKLESLNKKKIKKRRTKKKRSPR</sequence>
<comment type="caution">
    <text evidence="3">The sequence shown here is derived from an EMBL/GenBank/DDBJ whole genome shotgun (WGS) entry which is preliminary data.</text>
</comment>
<feature type="transmembrane region" description="Helical" evidence="2">
    <location>
        <begin position="22"/>
        <end position="43"/>
    </location>
</feature>
<gene>
    <name evidence="3" type="ORF">BGE01nite_44360</name>
</gene>
<evidence type="ECO:0000256" key="2">
    <source>
        <dbReference type="SAM" id="Phobius"/>
    </source>
</evidence>
<name>A0A512MEH5_9BACT</name>
<dbReference type="RefSeq" id="WP_146853761.1">
    <property type="nucleotide sequence ID" value="NZ_BKAG01000043.1"/>
</dbReference>
<keyword evidence="2" id="KW-0812">Transmembrane</keyword>
<keyword evidence="4" id="KW-1185">Reference proteome</keyword>
<organism evidence="3 4">
    <name type="scientific">Brevifollis gellanilyticus</name>
    <dbReference type="NCBI Taxonomy" id="748831"/>
    <lineage>
        <taxon>Bacteria</taxon>
        <taxon>Pseudomonadati</taxon>
        <taxon>Verrucomicrobiota</taxon>
        <taxon>Verrucomicrobiia</taxon>
        <taxon>Verrucomicrobiales</taxon>
        <taxon>Verrucomicrobiaceae</taxon>
    </lineage>
</organism>
<keyword evidence="2" id="KW-1133">Transmembrane helix</keyword>
<proteinExistence type="predicted"/>
<evidence type="ECO:0000313" key="3">
    <source>
        <dbReference type="EMBL" id="GEP45145.1"/>
    </source>
</evidence>
<feature type="transmembrane region" description="Helical" evidence="2">
    <location>
        <begin position="49"/>
        <end position="66"/>
    </location>
</feature>